<evidence type="ECO:0000313" key="2">
    <source>
        <dbReference type="EMBL" id="ETL94827.1"/>
    </source>
</evidence>
<evidence type="ECO:0000256" key="1">
    <source>
        <dbReference type="SAM" id="Phobius"/>
    </source>
</evidence>
<keyword evidence="1" id="KW-0472">Membrane</keyword>
<dbReference type="Proteomes" id="UP000054423">
    <property type="component" value="Unassembled WGS sequence"/>
</dbReference>
<name>W2LBQ4_PHYNI</name>
<proteinExistence type="predicted"/>
<feature type="transmembrane region" description="Helical" evidence="1">
    <location>
        <begin position="44"/>
        <end position="67"/>
    </location>
</feature>
<sequence length="196" mass="22308">MKIGLKNIMRRRTTHLEDMTPEAVIFTVDLFNSIYMATCMQRASSLLTVTVIMVVDLSLTIIMLYGIHHRTATALGRLKHSENAQESDNMLDALCFLCRDLKKVKKQTRGEIRIYSCLPYKLQAADERLMALLGTIPVEKTSKADTIQPTPNGRNCGMRALYQLAFVLETQMSLVQGKLMFWMLITLCFRLVHFGT</sequence>
<keyword evidence="1" id="KW-1133">Transmembrane helix</keyword>
<organism evidence="2">
    <name type="scientific">Phytophthora nicotianae</name>
    <name type="common">Potato buckeye rot agent</name>
    <name type="synonym">Phytophthora parasitica</name>
    <dbReference type="NCBI Taxonomy" id="4792"/>
    <lineage>
        <taxon>Eukaryota</taxon>
        <taxon>Sar</taxon>
        <taxon>Stramenopiles</taxon>
        <taxon>Oomycota</taxon>
        <taxon>Peronosporomycetes</taxon>
        <taxon>Peronosporales</taxon>
        <taxon>Peronosporaceae</taxon>
        <taxon>Phytophthora</taxon>
    </lineage>
</organism>
<keyword evidence="1" id="KW-0812">Transmembrane</keyword>
<accession>W2LBQ4</accession>
<reference evidence="2" key="1">
    <citation type="submission" date="2013-11" db="EMBL/GenBank/DDBJ databases">
        <title>The Genome Sequence of Phytophthora parasitica CHvinca01.</title>
        <authorList>
            <consortium name="The Broad Institute Genomics Platform"/>
            <person name="Russ C."/>
            <person name="Tyler B."/>
            <person name="Panabieres F."/>
            <person name="Shan W."/>
            <person name="Tripathy S."/>
            <person name="Grunwald N."/>
            <person name="Machado M."/>
            <person name="Johnson C.S."/>
            <person name="Arredondo F."/>
            <person name="Hong C."/>
            <person name="Coffey M."/>
            <person name="Young S.K."/>
            <person name="Zeng Q."/>
            <person name="Gargeya S."/>
            <person name="Fitzgerald M."/>
            <person name="Abouelleil A."/>
            <person name="Alvarado L."/>
            <person name="Chapman S.B."/>
            <person name="Gainer-Dewar J."/>
            <person name="Goldberg J."/>
            <person name="Griggs A."/>
            <person name="Gujja S."/>
            <person name="Hansen M."/>
            <person name="Howarth C."/>
            <person name="Imamovic A."/>
            <person name="Ireland A."/>
            <person name="Larimer J."/>
            <person name="McCowan C."/>
            <person name="Murphy C."/>
            <person name="Pearson M."/>
            <person name="Poon T.W."/>
            <person name="Priest M."/>
            <person name="Roberts A."/>
            <person name="Saif S."/>
            <person name="Shea T."/>
            <person name="Sykes S."/>
            <person name="Wortman J."/>
            <person name="Nusbaum C."/>
            <person name="Birren B."/>
        </authorList>
    </citation>
    <scope>NUCLEOTIDE SEQUENCE [LARGE SCALE GENOMIC DNA]</scope>
    <source>
        <strain evidence="2">CHvinca01</strain>
    </source>
</reference>
<dbReference type="OrthoDB" id="119622at2759"/>
<dbReference type="EMBL" id="KI679310">
    <property type="protein sequence ID" value="ETL94827.1"/>
    <property type="molecule type" value="Genomic_DNA"/>
</dbReference>
<dbReference type="AlphaFoldDB" id="W2LBQ4"/>
<protein>
    <submittedName>
        <fullName evidence="2">Uncharacterized protein</fullName>
    </submittedName>
</protein>
<gene>
    <name evidence="2" type="ORF">L917_07294</name>
</gene>